<gene>
    <name evidence="5" type="ORF">SPI02_14730</name>
</gene>
<sequence>MSIRINKPGLFSTIQDEGRIGHQKDGFSGAGALDIYSFRLGQSLIGNKGPAIEATIIGPSLTFLEDDTIVITGAEFKAELNGRPVPHQTVVQVYKGDELVMNAAVKGARGYLFFGHPLDVPEVAGSYSTHTRTKMGGHEGRALKKGDFVHQKLNETYRKHVGFSSDLDLIHEDTDTIRIVEGPQFDSFSDENHESLVSEPFEISEQSDRMGFRLKGPSIPPKESADIISEPVALGSIQVPNDGNPIILMNDKQTVGGYTKIATVTQLDLSVLAQKKPGEKINFEWVSIEDAIKDLEEYNDGFEDILNNVEREPLFDLRELRITANRICELLEGEK</sequence>
<dbReference type="EMBL" id="BKAR01000016">
    <property type="protein sequence ID" value="GEP84888.1"/>
    <property type="molecule type" value="Genomic_DNA"/>
</dbReference>
<dbReference type="GO" id="GO:0005524">
    <property type="term" value="F:ATP binding"/>
    <property type="evidence" value="ECO:0007669"/>
    <property type="project" value="UniProtKB-KW"/>
</dbReference>
<accession>A0A239TPB5</accession>
<dbReference type="PANTHER" id="PTHR43309">
    <property type="entry name" value="5-OXOPROLINASE SUBUNIT C"/>
    <property type="match status" value="1"/>
</dbReference>
<organism evidence="5 6">
    <name type="scientific">Staphylococcus piscifermentans</name>
    <dbReference type="NCBI Taxonomy" id="70258"/>
    <lineage>
        <taxon>Bacteria</taxon>
        <taxon>Bacillati</taxon>
        <taxon>Bacillota</taxon>
        <taxon>Bacilli</taxon>
        <taxon>Bacillales</taxon>
        <taxon>Staphylococcaceae</taxon>
        <taxon>Staphylococcus</taxon>
    </lineage>
</organism>
<name>A0A239TPB5_9STAP</name>
<dbReference type="SMART" id="SM00797">
    <property type="entry name" value="AHS2"/>
    <property type="match status" value="1"/>
</dbReference>
<evidence type="ECO:0000313" key="5">
    <source>
        <dbReference type="EMBL" id="GEP84888.1"/>
    </source>
</evidence>
<proteinExistence type="predicted"/>
<dbReference type="RefSeq" id="WP_095103400.1">
    <property type="nucleotide sequence ID" value="NZ_BKAR01000016.1"/>
</dbReference>
<feature type="domain" description="Carboxyltransferase" evidence="4">
    <location>
        <begin position="24"/>
        <end position="301"/>
    </location>
</feature>
<dbReference type="InterPro" id="IPR003778">
    <property type="entry name" value="CT_A_B"/>
</dbReference>
<keyword evidence="3" id="KW-0067">ATP-binding</keyword>
<dbReference type="Proteomes" id="UP000321736">
    <property type="component" value="Unassembled WGS sequence"/>
</dbReference>
<keyword evidence="6" id="KW-1185">Reference proteome</keyword>
<evidence type="ECO:0000256" key="3">
    <source>
        <dbReference type="ARBA" id="ARBA00022840"/>
    </source>
</evidence>
<dbReference type="InterPro" id="IPR052708">
    <property type="entry name" value="PxpC"/>
</dbReference>
<reference evidence="5 6" key="1">
    <citation type="submission" date="2019-07" db="EMBL/GenBank/DDBJ databases">
        <title>Whole genome shotgun sequence of Staphylococcus piscifermentans NBRC 109625.</title>
        <authorList>
            <person name="Hosoyama A."/>
            <person name="Uohara A."/>
            <person name="Ohji S."/>
            <person name="Ichikawa N."/>
        </authorList>
    </citation>
    <scope>NUCLEOTIDE SEQUENCE [LARGE SCALE GENOMIC DNA]</scope>
    <source>
        <strain evidence="5 6">NBRC 109625</strain>
    </source>
</reference>
<dbReference type="PANTHER" id="PTHR43309:SF5">
    <property type="entry name" value="5-OXOPROLINASE SUBUNIT C"/>
    <property type="match status" value="1"/>
</dbReference>
<protein>
    <submittedName>
        <fullName evidence="5">Allophanate hydrolase</fullName>
    </submittedName>
</protein>
<dbReference type="InterPro" id="IPR029000">
    <property type="entry name" value="Cyclophilin-like_dom_sf"/>
</dbReference>
<dbReference type="Gene3D" id="2.40.100.10">
    <property type="entry name" value="Cyclophilin-like"/>
    <property type="match status" value="1"/>
</dbReference>
<keyword evidence="2 5" id="KW-0378">Hydrolase</keyword>
<keyword evidence="1" id="KW-0547">Nucleotide-binding</keyword>
<dbReference type="Pfam" id="PF02626">
    <property type="entry name" value="CT_A_B"/>
    <property type="match status" value="1"/>
</dbReference>
<evidence type="ECO:0000256" key="2">
    <source>
        <dbReference type="ARBA" id="ARBA00022801"/>
    </source>
</evidence>
<evidence type="ECO:0000259" key="4">
    <source>
        <dbReference type="SMART" id="SM00797"/>
    </source>
</evidence>
<dbReference type="OrthoDB" id="9782422at2"/>
<dbReference type="AlphaFoldDB" id="A0A239TPB5"/>
<evidence type="ECO:0000256" key="1">
    <source>
        <dbReference type="ARBA" id="ARBA00022741"/>
    </source>
</evidence>
<dbReference type="GO" id="GO:0016787">
    <property type="term" value="F:hydrolase activity"/>
    <property type="evidence" value="ECO:0007669"/>
    <property type="project" value="UniProtKB-KW"/>
</dbReference>
<comment type="caution">
    <text evidence="5">The sequence shown here is derived from an EMBL/GenBank/DDBJ whole genome shotgun (WGS) entry which is preliminary data.</text>
</comment>
<evidence type="ECO:0000313" key="6">
    <source>
        <dbReference type="Proteomes" id="UP000321736"/>
    </source>
</evidence>
<dbReference type="NCBIfam" id="TIGR00724">
    <property type="entry name" value="urea_amlyse_rel"/>
    <property type="match status" value="1"/>
</dbReference>
<dbReference type="SUPFAM" id="SSF50891">
    <property type="entry name" value="Cyclophilin-like"/>
    <property type="match status" value="1"/>
</dbReference>